<gene>
    <name evidence="7" type="ordered locus">SL003B_2616</name>
</gene>
<proteinExistence type="inferred from homology"/>
<keyword evidence="3" id="KW-0274">FAD</keyword>
<protein>
    <submittedName>
        <fullName evidence="7">FAD dependent oxidoreductase, putative</fullName>
    </submittedName>
</protein>
<comment type="cofactor">
    <cofactor evidence="1">
        <name>FAD</name>
        <dbReference type="ChEBI" id="CHEBI:57692"/>
    </cofactor>
</comment>
<organism evidence="7 8">
    <name type="scientific">Polymorphum gilvum (strain LMG 25793 / CGMCC 1.9160 / SL003B-26A1)</name>
    <dbReference type="NCBI Taxonomy" id="991905"/>
    <lineage>
        <taxon>Bacteria</taxon>
        <taxon>Pseudomonadati</taxon>
        <taxon>Pseudomonadota</taxon>
        <taxon>Alphaproteobacteria</taxon>
        <taxon>Rhodobacterales</taxon>
        <taxon>Paracoccaceae</taxon>
        <taxon>Polymorphum</taxon>
    </lineage>
</organism>
<feature type="domain" description="FAD dependent oxidoreductase" evidence="6">
    <location>
        <begin position="6"/>
        <end position="360"/>
    </location>
</feature>
<keyword evidence="8" id="KW-1185">Reference proteome</keyword>
<dbReference type="PANTHER" id="PTHR43104">
    <property type="entry name" value="L-2-HYDROXYGLUTARATE DEHYDROGENASE, MITOCHONDRIAL"/>
    <property type="match status" value="1"/>
</dbReference>
<dbReference type="GO" id="GO:0047545">
    <property type="term" value="F:(S)-2-hydroxyglutarate dehydrogenase activity"/>
    <property type="evidence" value="ECO:0007669"/>
    <property type="project" value="TreeGrafter"/>
</dbReference>
<dbReference type="AlphaFoldDB" id="F2J497"/>
<evidence type="ECO:0000256" key="1">
    <source>
        <dbReference type="ARBA" id="ARBA00001974"/>
    </source>
</evidence>
<evidence type="ECO:0000259" key="6">
    <source>
        <dbReference type="Pfam" id="PF01266"/>
    </source>
</evidence>
<dbReference type="OrthoDB" id="9801699at2"/>
<dbReference type="Pfam" id="PF01266">
    <property type="entry name" value="DAO"/>
    <property type="match status" value="1"/>
</dbReference>
<dbReference type="KEGG" id="pgv:SL003B_2616"/>
<evidence type="ECO:0000256" key="5">
    <source>
        <dbReference type="ARBA" id="ARBA00037941"/>
    </source>
</evidence>
<keyword evidence="2" id="KW-0285">Flavoprotein</keyword>
<comment type="similarity">
    <text evidence="5">Belongs to the L2HGDH family.</text>
</comment>
<evidence type="ECO:0000256" key="3">
    <source>
        <dbReference type="ARBA" id="ARBA00022827"/>
    </source>
</evidence>
<dbReference type="Proteomes" id="UP000008130">
    <property type="component" value="Chromosome"/>
</dbReference>
<dbReference type="PANTHER" id="PTHR43104:SF4">
    <property type="entry name" value="L-2-HYDROXYGLUTARATE DEHYDROGENASE, MITOCHONDRIAL"/>
    <property type="match status" value="1"/>
</dbReference>
<evidence type="ECO:0000256" key="2">
    <source>
        <dbReference type="ARBA" id="ARBA00022630"/>
    </source>
</evidence>
<evidence type="ECO:0000256" key="4">
    <source>
        <dbReference type="ARBA" id="ARBA00023002"/>
    </source>
</evidence>
<sequence length="366" mass="38568">MSDVETIVIGAGAVGLACARALALVGQEVMVLERHDLIGSETSARNSEVIHAGIYYPKDSLKARFCVAGREMLYAFCATRGVAHNRIGKLIVATDPGQVATLDEIRNKAAANGVVDLRLLSRDEARALEPALACHAALLSPSTGILDSHGYMLALQGDLEAHGGQVVLETQVTRIAAHPEGGYAVTVAADGGYTVSCRNLVVSAGLHASTLMGTLEGYEPPPTYFAKGNYFRLAGCAPFSRLIYPVPEPGGLGVHLTLDLGGQARFGPDVEWVEAIDYSVDARRSERFYASIRRYWPDLADASLAADYCGIRPKLENSGKTAADFRIDGPAVHGRPGLVVLYGIESPGLTSSLALGAHVATVLAGA</sequence>
<dbReference type="STRING" id="991905.SL003B_2616"/>
<dbReference type="InterPro" id="IPR006076">
    <property type="entry name" value="FAD-dep_OxRdtase"/>
</dbReference>
<dbReference type="Gene3D" id="3.50.50.60">
    <property type="entry name" value="FAD/NAD(P)-binding domain"/>
    <property type="match status" value="1"/>
</dbReference>
<keyword evidence="4" id="KW-0560">Oxidoreductase</keyword>
<evidence type="ECO:0000313" key="8">
    <source>
        <dbReference type="Proteomes" id="UP000008130"/>
    </source>
</evidence>
<dbReference type="RefSeq" id="WP_013653353.1">
    <property type="nucleotide sequence ID" value="NC_015259.1"/>
</dbReference>
<reference evidence="7 8" key="1">
    <citation type="journal article" date="2011" name="J. Bacteriol.">
        <title>Complete genome sequence of Polymorphum gilvum SL003B-26A1T, a crude oil-degrading bacterium from oil-polluted saline soil.</title>
        <authorList>
            <person name="Li S.G."/>
            <person name="Tang Y.Q."/>
            <person name="Nie Y."/>
            <person name="Cai M."/>
            <person name="Wu X.L."/>
        </authorList>
    </citation>
    <scope>NUCLEOTIDE SEQUENCE [LARGE SCALE GENOMIC DNA]</scope>
    <source>
        <strain evidence="8">LMG 25793 / CGMCC 1.9160 / SL003B-26A1</strain>
    </source>
</reference>
<name>F2J497_POLGS</name>
<dbReference type="PATRIC" id="fig|991905.3.peg.2678"/>
<dbReference type="InterPro" id="IPR036188">
    <property type="entry name" value="FAD/NAD-bd_sf"/>
</dbReference>
<accession>F2J497</accession>
<dbReference type="SUPFAM" id="SSF51905">
    <property type="entry name" value="FAD/NAD(P)-binding domain"/>
    <property type="match status" value="1"/>
</dbReference>
<dbReference type="eggNOG" id="COG0579">
    <property type="taxonomic scope" value="Bacteria"/>
</dbReference>
<dbReference type="HOGENOM" id="CLU_024775_1_1_5"/>
<dbReference type="EMBL" id="CP002568">
    <property type="protein sequence ID" value="ADZ71039.1"/>
    <property type="molecule type" value="Genomic_DNA"/>
</dbReference>
<evidence type="ECO:0000313" key="7">
    <source>
        <dbReference type="EMBL" id="ADZ71039.1"/>
    </source>
</evidence>
<dbReference type="Gene3D" id="3.30.9.10">
    <property type="entry name" value="D-Amino Acid Oxidase, subunit A, domain 2"/>
    <property type="match status" value="1"/>
</dbReference>